<dbReference type="EMBL" id="ABJB011064407">
    <property type="status" value="NOT_ANNOTATED_CDS"/>
    <property type="molecule type" value="Genomic_DNA"/>
</dbReference>
<dbReference type="EMBL" id="ABJB010772603">
    <property type="status" value="NOT_ANNOTATED_CDS"/>
    <property type="molecule type" value="Genomic_DNA"/>
</dbReference>
<evidence type="ECO:0000256" key="10">
    <source>
        <dbReference type="ARBA" id="ARBA00023277"/>
    </source>
</evidence>
<dbReference type="EMBL" id="ABJB010945384">
    <property type="status" value="NOT_ANNOTATED_CDS"/>
    <property type="molecule type" value="Genomic_DNA"/>
</dbReference>
<evidence type="ECO:0000256" key="9">
    <source>
        <dbReference type="ARBA" id="ARBA00023235"/>
    </source>
</evidence>
<dbReference type="FunFam" id="3.40.120.10:FF:000035">
    <property type="entry name" value="Pgm3p"/>
    <property type="match status" value="1"/>
</dbReference>
<dbReference type="Proteomes" id="UP000001555">
    <property type="component" value="Unassembled WGS sequence"/>
</dbReference>
<dbReference type="InterPro" id="IPR036900">
    <property type="entry name" value="A-D-PHexomutase_C_sf"/>
</dbReference>
<keyword evidence="10" id="KW-0119">Carbohydrate metabolism</keyword>
<name>B7Q8A7_IXOSC</name>
<dbReference type="GO" id="GO:0000287">
    <property type="term" value="F:magnesium ion binding"/>
    <property type="evidence" value="ECO:0007669"/>
    <property type="project" value="InterPro"/>
</dbReference>
<dbReference type="InterPro" id="IPR016066">
    <property type="entry name" value="A-D-PHexomutase_CS"/>
</dbReference>
<dbReference type="InterPro" id="IPR005844">
    <property type="entry name" value="A-D-PHexomutase_a/b/a-I"/>
</dbReference>
<evidence type="ECO:0000256" key="5">
    <source>
        <dbReference type="ARBA" id="ARBA00022526"/>
    </source>
</evidence>
<dbReference type="EMBL" id="ABJB010023581">
    <property type="status" value="NOT_ANNOTATED_CDS"/>
    <property type="molecule type" value="Genomic_DNA"/>
</dbReference>
<keyword evidence="5" id="KW-0313">Glucose metabolism</keyword>
<dbReference type="EC" id="5.4.2.8" evidence="14"/>
<dbReference type="Pfam" id="PF02880">
    <property type="entry name" value="PGM_PMM_III"/>
    <property type="match status" value="1"/>
</dbReference>
<keyword evidence="7" id="KW-0479">Metal-binding</keyword>
<keyword evidence="9 14" id="KW-0413">Isomerase</keyword>
<dbReference type="Pfam" id="PF02878">
    <property type="entry name" value="PGM_PMM_I"/>
    <property type="match status" value="1"/>
</dbReference>
<evidence type="ECO:0000256" key="3">
    <source>
        <dbReference type="ARBA" id="ARBA00010231"/>
    </source>
</evidence>
<dbReference type="GO" id="GO:0006006">
    <property type="term" value="P:glucose metabolic process"/>
    <property type="evidence" value="ECO:0007669"/>
    <property type="project" value="UniProtKB-KW"/>
</dbReference>
<dbReference type="OrthoDB" id="8300170at2759"/>
<dbReference type="PaxDb" id="6945-B7Q8A7"/>
<feature type="non-terminal residue" evidence="14">
    <location>
        <position position="1"/>
    </location>
</feature>
<dbReference type="Gene3D" id="3.40.120.10">
    <property type="entry name" value="Alpha-D-Glucose-1,6-Bisphosphate, subunit A, domain 3"/>
    <property type="match status" value="2"/>
</dbReference>
<dbReference type="VEuPathDB" id="VectorBase:ISCW021522"/>
<keyword evidence="6" id="KW-0597">Phosphoprotein</keyword>
<sequence length="612" mass="68551">NQPEEEAMACQNVAQKVTEWLLWDKNEKTRKQIENLHKTGDVDQLQHLLLDRLTFGTAGLRGVMGPGYAAMNDLVIIQTSQGLAKYLLSTLPDCTKKGVVISYDGRYNMVMNLFTSRFARLVAVAFLQLKIPVYLFSKITPTPFVPFAIHQLGCSGGIMVTASHNPKDDNGYKVYWENGVQIIPPHDAGIQESIQKNLEPWSEAWDVEMTSRSPLCKDPLPEINKKYFEQLASQPECSSSQRLPTLPESQGGVHGSCTRTHFSRTSKLIVMVPSSTLSKQRSKDDKCLLYAPRQNQGMTRLDLSFMTAANVGSRVILANDPDADQMLCHEPHDGFEDGILRDTRNSAGSSWSGGTEDSPSLSSCSETKNVYTISSTVSSKILSAIAAKEGFNFVETLTGFKWMCNKAHNLIKEGKTVLLAFEEAIGYMCGTTVLDKDGISAAMFVAQLVAYLETQNLTLFDQLCAVYDRYGYHVCNNSYYICHHQPTICKMFQRLRTQRGKDTYHLRLGSYKIKNVRDLTTGYDDTQPDKKAVLPTSSSSEMITYYFDNGCVITIRTSGTEPKIKYYSELCTKPNVPRSEWKAMDAELKEIVKLMVNEFFQPELNNISPKAD</sequence>
<dbReference type="STRING" id="6945.B7Q8A7"/>
<evidence type="ECO:0000256" key="7">
    <source>
        <dbReference type="ARBA" id="ARBA00022723"/>
    </source>
</evidence>
<protein>
    <submittedName>
        <fullName evidence="14 15">Phosphoglucomutase/phosphomannomutase, putative</fullName>
        <ecNumber evidence="14">5.4.2.8</ecNumber>
    </submittedName>
</protein>
<dbReference type="AlphaFoldDB" id="B7Q8A7"/>
<gene>
    <name evidence="14" type="ORF">IscW_ISCW021522</name>
</gene>
<dbReference type="SUPFAM" id="SSF55957">
    <property type="entry name" value="Phosphoglucomutase, C-terminal domain"/>
    <property type="match status" value="1"/>
</dbReference>
<keyword evidence="8" id="KW-0460">Magnesium</keyword>
<evidence type="ECO:0000256" key="4">
    <source>
        <dbReference type="ARBA" id="ARBA00022490"/>
    </source>
</evidence>
<feature type="domain" description="Alpha-D-phosphohexomutase alpha/beta/alpha" evidence="12">
    <location>
        <begin position="53"/>
        <end position="198"/>
    </location>
</feature>
<dbReference type="InterPro" id="IPR005846">
    <property type="entry name" value="A-D-PHexomutase_a/b/a-III"/>
</dbReference>
<dbReference type="GO" id="GO:0006166">
    <property type="term" value="P:purine ribonucleoside salvage"/>
    <property type="evidence" value="ECO:0000318"/>
    <property type="project" value="GO_Central"/>
</dbReference>
<dbReference type="EMBL" id="ABJB010361559">
    <property type="status" value="NOT_ANNOTATED_CDS"/>
    <property type="molecule type" value="Genomic_DNA"/>
</dbReference>
<evidence type="ECO:0000256" key="1">
    <source>
        <dbReference type="ARBA" id="ARBA00001946"/>
    </source>
</evidence>
<comment type="subcellular location">
    <subcellularLocation>
        <location evidence="2">Cytoplasm</location>
    </subcellularLocation>
</comment>
<dbReference type="FunCoup" id="B7Q8A7">
    <property type="interactions" value="445"/>
</dbReference>
<reference evidence="15" key="2">
    <citation type="submission" date="2020-05" db="UniProtKB">
        <authorList>
            <consortium name="EnsemblMetazoa"/>
        </authorList>
    </citation>
    <scope>IDENTIFICATION</scope>
    <source>
        <strain evidence="15">wikel</strain>
    </source>
</reference>
<evidence type="ECO:0000256" key="8">
    <source>
        <dbReference type="ARBA" id="ARBA00022842"/>
    </source>
</evidence>
<feature type="domain" description="Alpha-D-phosphohexomutase alpha/beta/alpha" evidence="13">
    <location>
        <begin position="369"/>
        <end position="455"/>
    </location>
</feature>
<dbReference type="EnsemblMetazoa" id="ISCW021522-RA">
    <property type="protein sequence ID" value="ISCW021522-PA"/>
    <property type="gene ID" value="ISCW021522"/>
</dbReference>
<dbReference type="EMBL" id="ABJB010644392">
    <property type="status" value="NOT_ANNOTATED_CDS"/>
    <property type="molecule type" value="Genomic_DNA"/>
</dbReference>
<dbReference type="EMBL" id="ABJB010321155">
    <property type="status" value="NOT_ANNOTATED_CDS"/>
    <property type="molecule type" value="Genomic_DNA"/>
</dbReference>
<feature type="region of interest" description="Disordered" evidence="11">
    <location>
        <begin position="238"/>
        <end position="257"/>
    </location>
</feature>
<reference evidence="14 16" key="1">
    <citation type="submission" date="2008-03" db="EMBL/GenBank/DDBJ databases">
        <title>Annotation of Ixodes scapularis.</title>
        <authorList>
            <consortium name="Ixodes scapularis Genome Project Consortium"/>
            <person name="Caler E."/>
            <person name="Hannick L.I."/>
            <person name="Bidwell S."/>
            <person name="Joardar V."/>
            <person name="Thiagarajan M."/>
            <person name="Amedeo P."/>
            <person name="Galinsky K.J."/>
            <person name="Schobel S."/>
            <person name="Inman J."/>
            <person name="Hostetler J."/>
            <person name="Miller J."/>
            <person name="Hammond M."/>
            <person name="Megy K."/>
            <person name="Lawson D."/>
            <person name="Kodira C."/>
            <person name="Sutton G."/>
            <person name="Meyer J."/>
            <person name="Hill C.A."/>
            <person name="Birren B."/>
            <person name="Nene V."/>
            <person name="Collins F."/>
            <person name="Alarcon-Chaidez F."/>
            <person name="Wikel S."/>
            <person name="Strausberg R."/>
        </authorList>
    </citation>
    <scope>NUCLEOTIDE SEQUENCE [LARGE SCALE GENOMIC DNA]</scope>
    <source>
        <strain evidence="16">Wikel</strain>
        <strain evidence="14">Wikel colony</strain>
    </source>
</reference>
<dbReference type="InterPro" id="IPR016055">
    <property type="entry name" value="A-D-PHexomutase_a/b/a-I/II/III"/>
</dbReference>
<keyword evidence="4" id="KW-0963">Cytoplasm</keyword>
<evidence type="ECO:0000259" key="13">
    <source>
        <dbReference type="Pfam" id="PF02880"/>
    </source>
</evidence>
<dbReference type="HOGENOM" id="CLU_016950_0_1_1"/>
<evidence type="ECO:0000256" key="11">
    <source>
        <dbReference type="SAM" id="MobiDB-lite"/>
    </source>
</evidence>
<evidence type="ECO:0000256" key="2">
    <source>
        <dbReference type="ARBA" id="ARBA00004496"/>
    </source>
</evidence>
<dbReference type="EMBL" id="ABJB010998667">
    <property type="status" value="NOT_ANNOTATED_CDS"/>
    <property type="molecule type" value="Genomic_DNA"/>
</dbReference>
<dbReference type="GO" id="GO:0008973">
    <property type="term" value="F:phosphopentomutase activity"/>
    <property type="evidence" value="ECO:0000318"/>
    <property type="project" value="GO_Central"/>
</dbReference>
<evidence type="ECO:0000256" key="6">
    <source>
        <dbReference type="ARBA" id="ARBA00022553"/>
    </source>
</evidence>
<dbReference type="VEuPathDB" id="VectorBase:ISCI021522"/>
<evidence type="ECO:0000259" key="12">
    <source>
        <dbReference type="Pfam" id="PF02878"/>
    </source>
</evidence>
<proteinExistence type="evidence at protein level"/>
<dbReference type="PANTHER" id="PTHR45745">
    <property type="entry name" value="PHOSPHOMANNOMUTASE 45A"/>
    <property type="match status" value="1"/>
</dbReference>
<keyword evidence="16" id="KW-1185">Reference proteome</keyword>
<accession>B7Q8A7</accession>
<organism>
    <name type="scientific">Ixodes scapularis</name>
    <name type="common">Black-legged tick</name>
    <name type="synonym">Deer tick</name>
    <dbReference type="NCBI Taxonomy" id="6945"/>
    <lineage>
        <taxon>Eukaryota</taxon>
        <taxon>Metazoa</taxon>
        <taxon>Ecdysozoa</taxon>
        <taxon>Arthropoda</taxon>
        <taxon>Chelicerata</taxon>
        <taxon>Arachnida</taxon>
        <taxon>Acari</taxon>
        <taxon>Parasitiformes</taxon>
        <taxon>Ixodida</taxon>
        <taxon>Ixodoidea</taxon>
        <taxon>Ixodidae</taxon>
        <taxon>Ixodinae</taxon>
        <taxon>Ixodes</taxon>
    </lineage>
</organism>
<comment type="similarity">
    <text evidence="3">Belongs to the phosphohexose mutase family.</text>
</comment>
<dbReference type="PROSITE" id="PS00710">
    <property type="entry name" value="PGM_PMM"/>
    <property type="match status" value="1"/>
</dbReference>
<evidence type="ECO:0000313" key="15">
    <source>
        <dbReference type="EnsemblMetazoa" id="ISCW021522-PA"/>
    </source>
</evidence>
<evidence type="ECO:0000313" key="14">
    <source>
        <dbReference type="EMBL" id="EEC15079.1"/>
    </source>
</evidence>
<dbReference type="PANTHER" id="PTHR45745:SF1">
    <property type="entry name" value="PHOSPHOGLUCOMUTASE 2B-RELATED"/>
    <property type="match status" value="1"/>
</dbReference>
<evidence type="ECO:0007829" key="17">
    <source>
        <dbReference type="PeptideAtlas" id="B7Q8A7"/>
    </source>
</evidence>
<keyword evidence="17" id="KW-1267">Proteomics identification</keyword>
<dbReference type="GO" id="GO:0004615">
    <property type="term" value="F:phosphomannomutase activity"/>
    <property type="evidence" value="ECO:0007669"/>
    <property type="project" value="UniProtKB-EC"/>
</dbReference>
<dbReference type="EMBL" id="DS882508">
    <property type="protein sequence ID" value="EEC15079.1"/>
    <property type="molecule type" value="Genomic_DNA"/>
</dbReference>
<dbReference type="EMBL" id="ABJB010753205">
    <property type="status" value="NOT_ANNOTATED_CDS"/>
    <property type="molecule type" value="Genomic_DNA"/>
</dbReference>
<dbReference type="SUPFAM" id="SSF53738">
    <property type="entry name" value="Phosphoglucomutase, first 3 domains"/>
    <property type="match status" value="2"/>
</dbReference>
<evidence type="ECO:0000313" key="16">
    <source>
        <dbReference type="Proteomes" id="UP000001555"/>
    </source>
</evidence>
<dbReference type="GO" id="GO:0005737">
    <property type="term" value="C:cytoplasm"/>
    <property type="evidence" value="ECO:0007669"/>
    <property type="project" value="UniProtKB-SubCell"/>
</dbReference>
<dbReference type="VEuPathDB" id="VectorBase:ISCP_007076"/>
<dbReference type="EMBL" id="ABJB010947733">
    <property type="status" value="NOT_ANNOTATED_CDS"/>
    <property type="molecule type" value="Genomic_DNA"/>
</dbReference>
<dbReference type="CDD" id="cd05799">
    <property type="entry name" value="PGM2"/>
    <property type="match status" value="1"/>
</dbReference>
<comment type="cofactor">
    <cofactor evidence="1">
        <name>Mg(2+)</name>
        <dbReference type="ChEBI" id="CHEBI:18420"/>
    </cofactor>
</comment>